<dbReference type="Proteomes" id="UP000663846">
    <property type="component" value="Unassembled WGS sequence"/>
</dbReference>
<comment type="caution">
    <text evidence="1">The sequence shown here is derived from an EMBL/GenBank/DDBJ whole genome shotgun (WGS) entry which is preliminary data.</text>
</comment>
<evidence type="ECO:0000313" key="2">
    <source>
        <dbReference type="Proteomes" id="UP000663846"/>
    </source>
</evidence>
<dbReference type="Gene3D" id="2.80.10.50">
    <property type="match status" value="1"/>
</dbReference>
<evidence type="ECO:0000313" key="1">
    <source>
        <dbReference type="EMBL" id="CAE6353897.1"/>
    </source>
</evidence>
<dbReference type="EMBL" id="CAJMWS010000069">
    <property type="protein sequence ID" value="CAE6353897.1"/>
    <property type="molecule type" value="Genomic_DNA"/>
</dbReference>
<gene>
    <name evidence="1" type="ORF">RDB_LOCUS13261</name>
</gene>
<sequence>MRMPTNPCQILMSDQKILTMMHGDPDSPIYVMGPTHSRPGEQRWVFEKQLDDTVLLYNPMYRKYAGVPTGLHPNVTVVVTESGSASKFAMEKVKDESYKIYVYHGTSKLYLYLSPDWDHSPKVREPFLIAQLE</sequence>
<accession>A0A8H2WC86</accession>
<organism evidence="1 2">
    <name type="scientific">Rhizoctonia solani</name>
    <dbReference type="NCBI Taxonomy" id="456999"/>
    <lineage>
        <taxon>Eukaryota</taxon>
        <taxon>Fungi</taxon>
        <taxon>Dikarya</taxon>
        <taxon>Basidiomycota</taxon>
        <taxon>Agaricomycotina</taxon>
        <taxon>Agaricomycetes</taxon>
        <taxon>Cantharellales</taxon>
        <taxon>Ceratobasidiaceae</taxon>
        <taxon>Rhizoctonia</taxon>
    </lineage>
</organism>
<name>A0A8H2WC86_9AGAM</name>
<proteinExistence type="predicted"/>
<dbReference type="AlphaFoldDB" id="A0A8H2WC86"/>
<protein>
    <recommendedName>
        <fullName evidence="3">Ricin B lectin domain-containing protein</fullName>
    </recommendedName>
</protein>
<evidence type="ECO:0008006" key="3">
    <source>
        <dbReference type="Google" id="ProtNLM"/>
    </source>
</evidence>
<reference evidence="1" key="1">
    <citation type="submission" date="2021-01" db="EMBL/GenBank/DDBJ databases">
        <authorList>
            <person name="Kaushik A."/>
        </authorList>
    </citation>
    <scope>NUCLEOTIDE SEQUENCE</scope>
    <source>
        <strain evidence="1">AG1-1C</strain>
    </source>
</reference>